<dbReference type="EC" id="2.7.2.4" evidence="2"/>
<evidence type="ECO:0000256" key="4">
    <source>
        <dbReference type="ARBA" id="ARBA00022741"/>
    </source>
</evidence>
<keyword evidence="5" id="KW-0418">Kinase</keyword>
<evidence type="ECO:0000256" key="2">
    <source>
        <dbReference type="ARBA" id="ARBA00013059"/>
    </source>
</evidence>
<evidence type="ECO:0000256" key="1">
    <source>
        <dbReference type="ARBA" id="ARBA00010122"/>
    </source>
</evidence>
<dbReference type="InterPro" id="IPR045865">
    <property type="entry name" value="ACT-like_dom_sf"/>
</dbReference>
<keyword evidence="10" id="KW-1185">Reference proteome</keyword>
<organism evidence="9 10">
    <name type="scientific">Massilimicrobiota timonensis</name>
    <dbReference type="NCBI Taxonomy" id="1776392"/>
    <lineage>
        <taxon>Bacteria</taxon>
        <taxon>Bacillati</taxon>
        <taxon>Bacillota</taxon>
        <taxon>Erysipelotrichia</taxon>
        <taxon>Erysipelotrichales</taxon>
        <taxon>Erysipelotrichaceae</taxon>
        <taxon>Massilimicrobiota</taxon>
    </lineage>
</organism>
<keyword evidence="4" id="KW-0547">Nucleotide-binding</keyword>
<sequence length="152" mass="17554">MEILKLIESDHHIIQVKFMNVEKNSLFVGDIFQTISSMNVNIDMISEVMLEDEMRIDFTCSQDDQKNLDRALSLIRSKHPRMQIYQNRQVAKIKLESHEMKDEVGVAAMLFTLLGKHQIPLLQVTTSEVSISCVIPLEYVDLALSEIQNEYK</sequence>
<gene>
    <name evidence="9" type="ORF">QUV98_11150</name>
</gene>
<proteinExistence type="inferred from homology"/>
<comment type="catalytic activity">
    <reaction evidence="7">
        <text>L-aspartate + ATP = 4-phospho-L-aspartate + ADP</text>
        <dbReference type="Rhea" id="RHEA:23776"/>
        <dbReference type="ChEBI" id="CHEBI:29991"/>
        <dbReference type="ChEBI" id="CHEBI:30616"/>
        <dbReference type="ChEBI" id="CHEBI:57535"/>
        <dbReference type="ChEBI" id="CHEBI:456216"/>
        <dbReference type="EC" id="2.7.2.4"/>
    </reaction>
</comment>
<evidence type="ECO:0000256" key="6">
    <source>
        <dbReference type="ARBA" id="ARBA00022840"/>
    </source>
</evidence>
<dbReference type="SUPFAM" id="SSF55021">
    <property type="entry name" value="ACT-like"/>
    <property type="match status" value="2"/>
</dbReference>
<evidence type="ECO:0000313" key="10">
    <source>
        <dbReference type="Proteomes" id="UP001529275"/>
    </source>
</evidence>
<protein>
    <recommendedName>
        <fullName evidence="2">aspartate kinase</fullName>
        <ecNumber evidence="2">2.7.2.4</ecNumber>
    </recommendedName>
</protein>
<evidence type="ECO:0000313" key="9">
    <source>
        <dbReference type="EMBL" id="MDM8196873.1"/>
    </source>
</evidence>
<dbReference type="Gene3D" id="3.30.2130.10">
    <property type="entry name" value="VC0802-like"/>
    <property type="match status" value="1"/>
</dbReference>
<comment type="similarity">
    <text evidence="1">Belongs to the aspartokinase family.</text>
</comment>
<keyword evidence="3" id="KW-0808">Transferase</keyword>
<dbReference type="Pfam" id="PF22468">
    <property type="entry name" value="ACT_9"/>
    <property type="match status" value="1"/>
</dbReference>
<keyword evidence="6" id="KW-0067">ATP-binding</keyword>
<feature type="domain" description="Aspartokinase ACT" evidence="8">
    <location>
        <begin position="95"/>
        <end position="150"/>
    </location>
</feature>
<evidence type="ECO:0000259" key="8">
    <source>
        <dbReference type="Pfam" id="PF22468"/>
    </source>
</evidence>
<dbReference type="EMBL" id="JAUDCK010000066">
    <property type="protein sequence ID" value="MDM8196873.1"/>
    <property type="molecule type" value="Genomic_DNA"/>
</dbReference>
<evidence type="ECO:0000256" key="3">
    <source>
        <dbReference type="ARBA" id="ARBA00022679"/>
    </source>
</evidence>
<dbReference type="PANTHER" id="PTHR21499">
    <property type="entry name" value="ASPARTATE KINASE"/>
    <property type="match status" value="1"/>
</dbReference>
<reference evidence="10" key="1">
    <citation type="submission" date="2023-06" db="EMBL/GenBank/DDBJ databases">
        <title>Identification and characterization of horizontal gene transfer across gut microbiota members of farm animals based on homology search.</title>
        <authorList>
            <person name="Zeman M."/>
            <person name="Kubasova T."/>
            <person name="Jahodarova E."/>
            <person name="Nykrynova M."/>
            <person name="Rychlik I."/>
        </authorList>
    </citation>
    <scope>NUCLEOTIDE SEQUENCE [LARGE SCALE GENOMIC DNA]</scope>
    <source>
        <strain evidence="10">ET341</strain>
    </source>
</reference>
<comment type="caution">
    <text evidence="9">The sequence shown here is derived from an EMBL/GenBank/DDBJ whole genome shotgun (WGS) entry which is preliminary data.</text>
</comment>
<evidence type="ECO:0000256" key="7">
    <source>
        <dbReference type="ARBA" id="ARBA00047872"/>
    </source>
</evidence>
<evidence type="ECO:0000256" key="5">
    <source>
        <dbReference type="ARBA" id="ARBA00022777"/>
    </source>
</evidence>
<dbReference type="Proteomes" id="UP001529275">
    <property type="component" value="Unassembled WGS sequence"/>
</dbReference>
<dbReference type="RefSeq" id="WP_224759514.1">
    <property type="nucleotide sequence ID" value="NZ_JAUDCK010000066.1"/>
</dbReference>
<reference evidence="9 10" key="2">
    <citation type="submission" date="2023-06" db="EMBL/GenBank/DDBJ databases">
        <authorList>
            <person name="Zeman M."/>
            <person name="Kubasova T."/>
            <person name="Jahodarova E."/>
            <person name="Nykrynova M."/>
            <person name="Rychlik I."/>
        </authorList>
    </citation>
    <scope>NUCLEOTIDE SEQUENCE [LARGE SCALE GENOMIC DNA]</scope>
    <source>
        <strain evidence="9 10">ET341</strain>
    </source>
</reference>
<name>A0ABT7UL52_9FIRM</name>
<dbReference type="PANTHER" id="PTHR21499:SF3">
    <property type="entry name" value="ASPARTOKINASE"/>
    <property type="match status" value="1"/>
</dbReference>
<dbReference type="InterPro" id="IPR054352">
    <property type="entry name" value="ACT_Aspartokinase"/>
</dbReference>
<accession>A0ABT7UL52</accession>